<dbReference type="PROSITE" id="PS51257">
    <property type="entry name" value="PROKAR_LIPOPROTEIN"/>
    <property type="match status" value="1"/>
</dbReference>
<dbReference type="SUPFAM" id="SSF53756">
    <property type="entry name" value="UDP-Glycosyltransferase/glycogen phosphorylase"/>
    <property type="match status" value="1"/>
</dbReference>
<dbReference type="CDD" id="cd03784">
    <property type="entry name" value="GT1_Gtf-like"/>
    <property type="match status" value="1"/>
</dbReference>
<keyword evidence="5" id="KW-1185">Reference proteome</keyword>
<organism evidence="4 5">
    <name type="scientific">Actinophytocola glycyrrhizae</name>
    <dbReference type="NCBI Taxonomy" id="2044873"/>
    <lineage>
        <taxon>Bacteria</taxon>
        <taxon>Bacillati</taxon>
        <taxon>Actinomycetota</taxon>
        <taxon>Actinomycetes</taxon>
        <taxon>Pseudonocardiales</taxon>
        <taxon>Pseudonocardiaceae</taxon>
    </lineage>
</organism>
<evidence type="ECO:0000259" key="3">
    <source>
        <dbReference type="Pfam" id="PF21036"/>
    </source>
</evidence>
<reference evidence="5" key="1">
    <citation type="journal article" date="2019" name="Int. J. Syst. Evol. Microbiol.">
        <title>The Global Catalogue of Microorganisms (GCM) 10K type strain sequencing project: providing services to taxonomists for standard genome sequencing and annotation.</title>
        <authorList>
            <consortium name="The Broad Institute Genomics Platform"/>
            <consortium name="The Broad Institute Genome Sequencing Center for Infectious Disease"/>
            <person name="Wu L."/>
            <person name="Ma J."/>
        </authorList>
    </citation>
    <scope>NUCLEOTIDE SEQUENCE [LARGE SCALE GENOMIC DNA]</scope>
    <source>
        <strain evidence="5">ZS-22-S1</strain>
    </source>
</reference>
<gene>
    <name evidence="4" type="ORF">ACFPCV_20430</name>
</gene>
<dbReference type="Pfam" id="PF21036">
    <property type="entry name" value="EryCIII-like_N"/>
    <property type="match status" value="1"/>
</dbReference>
<evidence type="ECO:0000313" key="5">
    <source>
        <dbReference type="Proteomes" id="UP001595859"/>
    </source>
</evidence>
<dbReference type="EMBL" id="JBHSIS010000009">
    <property type="protein sequence ID" value="MFC4855886.1"/>
    <property type="molecule type" value="Genomic_DNA"/>
</dbReference>
<comment type="caution">
    <text evidence="4">The sequence shown here is derived from an EMBL/GenBank/DDBJ whole genome shotgun (WGS) entry which is preliminary data.</text>
</comment>
<dbReference type="Pfam" id="PF06722">
    <property type="entry name" value="EryCIII-like_C"/>
    <property type="match status" value="1"/>
</dbReference>
<dbReference type="PANTHER" id="PTHR21015:SF22">
    <property type="entry name" value="GLYCOSYLTRANSFERASE"/>
    <property type="match status" value="1"/>
</dbReference>
<dbReference type="Proteomes" id="UP001595859">
    <property type="component" value="Unassembled WGS sequence"/>
</dbReference>
<keyword evidence="1" id="KW-0808">Transferase</keyword>
<proteinExistence type="predicted"/>
<sequence length="386" mass="41053">MRVLIAGLANYGHIYPLMPVAVACRDAGHDVIFAIGEELLPLVRSAGFTGHRVAASLEWGWTEAIRRRPELSSAGELAIAPVAAEILAERVMRDLLPVLARERPDVVLHEPYCPGAALAARLAGVPVVSHIQGRSLPARMHDAISGHLDRLWREHGGTADLPDWRAQTFLDFWPPSLQPDPPVVELVDRHPVRPVAWSGRTDRMPGWVPGDRDKPLVYLVFSTVFDLDDAVLDAVLRGVAALDADVLAVVGSRHDRVAPRLPGNVRVERFVAQAQVLPHADLVVCHGGSGVFLGALSAGLPQLVIPSGADQFSNADDLVRVGAGMRMMPGEVTSSGVTEAVAALTGSPAYRQAARAIAREIAAMPAPADLVPVLGELAGAVAVESL</sequence>
<protein>
    <submittedName>
        <fullName evidence="4">Glycosyltransferase</fullName>
    </submittedName>
</protein>
<dbReference type="Gene3D" id="3.40.50.2000">
    <property type="entry name" value="Glycogen Phosphorylase B"/>
    <property type="match status" value="2"/>
</dbReference>
<feature type="domain" description="Erythromycin biosynthesis protein CIII-like C-terminal" evidence="2">
    <location>
        <begin position="235"/>
        <end position="377"/>
    </location>
</feature>
<feature type="domain" description="Erythromycin biosynthesis protein CIII-like N-terminal" evidence="3">
    <location>
        <begin position="23"/>
        <end position="181"/>
    </location>
</feature>
<evidence type="ECO:0000259" key="2">
    <source>
        <dbReference type="Pfam" id="PF06722"/>
    </source>
</evidence>
<dbReference type="InterPro" id="IPR048284">
    <property type="entry name" value="EryCIII-like_N"/>
</dbReference>
<dbReference type="InterPro" id="IPR002213">
    <property type="entry name" value="UDP_glucos_trans"/>
</dbReference>
<dbReference type="RefSeq" id="WP_378057854.1">
    <property type="nucleotide sequence ID" value="NZ_JBHSIS010000009.1"/>
</dbReference>
<dbReference type="InterPro" id="IPR010610">
    <property type="entry name" value="EryCIII-like_C"/>
</dbReference>
<accession>A0ABV9S8J8</accession>
<evidence type="ECO:0000256" key="1">
    <source>
        <dbReference type="ARBA" id="ARBA00022679"/>
    </source>
</evidence>
<evidence type="ECO:0000313" key="4">
    <source>
        <dbReference type="EMBL" id="MFC4855886.1"/>
    </source>
</evidence>
<dbReference type="PANTHER" id="PTHR21015">
    <property type="entry name" value="UDP-N-ACETYLGLUCOSAMINE--N-ACETYLMURAMYL-(PENTAPEPTIDE) PYROPHOSPHORYL-UNDECAPRENOL N-ACETYLGLUCOSAMINE TRANSFERASE 1"/>
    <property type="match status" value="1"/>
</dbReference>
<name>A0ABV9S8J8_9PSEU</name>